<organism evidence="2 3">
    <name type="scientific">Streptomyces nigrescens</name>
    <dbReference type="NCBI Taxonomy" id="1920"/>
    <lineage>
        <taxon>Bacteria</taxon>
        <taxon>Bacillati</taxon>
        <taxon>Actinomycetota</taxon>
        <taxon>Actinomycetes</taxon>
        <taxon>Kitasatosporales</taxon>
        <taxon>Streptomycetaceae</taxon>
        <taxon>Streptomyces</taxon>
    </lineage>
</organism>
<dbReference type="InterPro" id="IPR009839">
    <property type="entry name" value="SseB_N"/>
</dbReference>
<keyword evidence="3" id="KW-1185">Reference proteome</keyword>
<gene>
    <name evidence="2" type="ORF">STRLI_004638</name>
</gene>
<sequence length="210" mass="21556">MTSSLGPPHRAHHPPLPFFELHPTPSWLNPKETTGRFSGGASLPALSVPYAKVGSTVELKSGREPAVMSLADEVAAAHAGNPNPAALVGEFRRTPVLIPLINDSLMSAELSGIRWLYAFSDEQELARFAASRGAAPETELSYARAVGARLLDVVIPAIEGPAGVVLDAGSEQGMVFPPVSGIVPDSAAIDLIEPGQADSGPGAPVAGGAA</sequence>
<dbReference type="EMBL" id="CP114202">
    <property type="protein sequence ID" value="WAT98565.1"/>
    <property type="molecule type" value="Genomic_DNA"/>
</dbReference>
<reference evidence="2 3" key="1">
    <citation type="submission" date="2022-12" db="EMBL/GenBank/DDBJ databases">
        <authorList>
            <person name="Ruckert C."/>
            <person name="Busche T."/>
            <person name="Kalinowski J."/>
            <person name="Wittmann C."/>
        </authorList>
    </citation>
    <scope>NUCLEOTIDE SEQUENCE [LARGE SCALE GENOMIC DNA]</scope>
    <source>
        <strain evidence="2 3">DSM 40555</strain>
    </source>
</reference>
<protein>
    <submittedName>
        <fullName evidence="2">SseB family protein</fullName>
    </submittedName>
</protein>
<dbReference type="RefSeq" id="WP_229838350.1">
    <property type="nucleotide sequence ID" value="NZ_BLIP01000001.1"/>
</dbReference>
<name>A0ABY7ILF7_STRNI</name>
<evidence type="ECO:0000313" key="2">
    <source>
        <dbReference type="EMBL" id="WAT98565.1"/>
    </source>
</evidence>
<evidence type="ECO:0000313" key="3">
    <source>
        <dbReference type="Proteomes" id="UP001210609"/>
    </source>
</evidence>
<proteinExistence type="predicted"/>
<evidence type="ECO:0000259" key="1">
    <source>
        <dbReference type="Pfam" id="PF07179"/>
    </source>
</evidence>
<dbReference type="Pfam" id="PF07179">
    <property type="entry name" value="SseB"/>
    <property type="match status" value="1"/>
</dbReference>
<feature type="domain" description="SseB protein N-terminal" evidence="1">
    <location>
        <begin position="75"/>
        <end position="178"/>
    </location>
</feature>
<dbReference type="Proteomes" id="UP001210609">
    <property type="component" value="Chromosome"/>
</dbReference>
<accession>A0ABY7ILF7</accession>